<dbReference type="EMBL" id="AP017928">
    <property type="protein sequence ID" value="BBA35406.1"/>
    <property type="molecule type" value="Genomic_DNA"/>
</dbReference>
<proteinExistence type="predicted"/>
<evidence type="ECO:0000256" key="1">
    <source>
        <dbReference type="SAM" id="MobiDB-lite"/>
    </source>
</evidence>
<evidence type="ECO:0000313" key="3">
    <source>
        <dbReference type="Proteomes" id="UP000266313"/>
    </source>
</evidence>
<organism evidence="2 3">
    <name type="scientific">Methylocaldum marinum</name>
    <dbReference type="NCBI Taxonomy" id="1432792"/>
    <lineage>
        <taxon>Bacteria</taxon>
        <taxon>Pseudomonadati</taxon>
        <taxon>Pseudomonadota</taxon>
        <taxon>Gammaproteobacteria</taxon>
        <taxon>Methylococcales</taxon>
        <taxon>Methylococcaceae</taxon>
        <taxon>Methylocaldum</taxon>
    </lineage>
</organism>
<dbReference type="GO" id="GO:0016874">
    <property type="term" value="F:ligase activity"/>
    <property type="evidence" value="ECO:0007669"/>
    <property type="project" value="UniProtKB-KW"/>
</dbReference>
<name>A0A250KV46_9GAMM</name>
<dbReference type="Proteomes" id="UP000266313">
    <property type="component" value="Chromosome"/>
</dbReference>
<keyword evidence="3" id="KW-1185">Reference proteome</keyword>
<gene>
    <name evidence="2" type="ORF">sS8_3469</name>
</gene>
<evidence type="ECO:0000313" key="2">
    <source>
        <dbReference type="EMBL" id="BBA35406.1"/>
    </source>
</evidence>
<dbReference type="AlphaFoldDB" id="A0A250KV46"/>
<protein>
    <submittedName>
        <fullName evidence="2">Long-chain-fatty-acid-CoA ligase</fullName>
    </submittedName>
</protein>
<sequence length="60" mass="6263">MADFSVGFGRQSRKPGRVTSGRAASVPPEDAVCDWKGGSGAPGDTVCDWKGFPTYKGARS</sequence>
<dbReference type="KEGG" id="mmai:sS8_3469"/>
<reference evidence="2 3" key="1">
    <citation type="submission" date="2016-12" db="EMBL/GenBank/DDBJ databases">
        <title>Genome sequencing of Methylocaldum marinum.</title>
        <authorList>
            <person name="Takeuchi M."/>
            <person name="Kamagata Y."/>
            <person name="Hiraoka S."/>
            <person name="Oshima K."/>
            <person name="Hattori M."/>
            <person name="Iwasaki W."/>
        </authorList>
    </citation>
    <scope>NUCLEOTIDE SEQUENCE [LARGE SCALE GENOMIC DNA]</scope>
    <source>
        <strain evidence="2 3">S8</strain>
    </source>
</reference>
<feature type="region of interest" description="Disordered" evidence="1">
    <location>
        <begin position="1"/>
        <end position="29"/>
    </location>
</feature>
<accession>A0A250KV46</accession>
<keyword evidence="2" id="KW-0436">Ligase</keyword>